<keyword evidence="3" id="KW-1185">Reference proteome</keyword>
<dbReference type="Proteomes" id="UP001162029">
    <property type="component" value="Unassembled WGS sequence"/>
</dbReference>
<dbReference type="AlphaFoldDB" id="A0AAV0VE00"/>
<evidence type="ECO:0008006" key="4">
    <source>
        <dbReference type="Google" id="ProtNLM"/>
    </source>
</evidence>
<dbReference type="SMART" id="SM00671">
    <property type="entry name" value="SEL1"/>
    <property type="match status" value="6"/>
</dbReference>
<dbReference type="GO" id="GO:0005789">
    <property type="term" value="C:endoplasmic reticulum membrane"/>
    <property type="evidence" value="ECO:0007669"/>
    <property type="project" value="TreeGrafter"/>
</dbReference>
<name>A0AAV0VE00_9STRA</name>
<dbReference type="InterPro" id="IPR006597">
    <property type="entry name" value="Sel1-like"/>
</dbReference>
<dbReference type="InterPro" id="IPR050767">
    <property type="entry name" value="Sel1_AlgK"/>
</dbReference>
<evidence type="ECO:0000313" key="3">
    <source>
        <dbReference type="Proteomes" id="UP001162029"/>
    </source>
</evidence>
<dbReference type="EMBL" id="CANTFM010002614">
    <property type="protein sequence ID" value="CAI5746708.1"/>
    <property type="molecule type" value="Genomic_DNA"/>
</dbReference>
<dbReference type="SUPFAM" id="SSF81901">
    <property type="entry name" value="HCP-like"/>
    <property type="match status" value="2"/>
</dbReference>
<dbReference type="GO" id="GO:0036503">
    <property type="term" value="P:ERAD pathway"/>
    <property type="evidence" value="ECO:0007669"/>
    <property type="project" value="TreeGrafter"/>
</dbReference>
<comment type="caution">
    <text evidence="2">The sequence shown here is derived from an EMBL/GenBank/DDBJ whole genome shotgun (WGS) entry which is preliminary data.</text>
</comment>
<evidence type="ECO:0000256" key="1">
    <source>
        <dbReference type="ARBA" id="ARBA00038101"/>
    </source>
</evidence>
<evidence type="ECO:0000313" key="2">
    <source>
        <dbReference type="EMBL" id="CAI5746708.1"/>
    </source>
</evidence>
<reference evidence="2" key="1">
    <citation type="submission" date="2022-12" db="EMBL/GenBank/DDBJ databases">
        <authorList>
            <person name="Webb A."/>
        </authorList>
    </citation>
    <scope>NUCLEOTIDE SEQUENCE</scope>
    <source>
        <strain evidence="2">Pd1</strain>
    </source>
</reference>
<dbReference type="Pfam" id="PF08238">
    <property type="entry name" value="Sel1"/>
    <property type="match status" value="6"/>
</dbReference>
<accession>A0AAV0VE00</accession>
<dbReference type="PANTHER" id="PTHR11102">
    <property type="entry name" value="SEL-1-LIKE PROTEIN"/>
    <property type="match status" value="1"/>
</dbReference>
<sequence>MLGSAWRKSCVARAKEGHAELQEVLEKMRKLGQRGETLEQFKESPLVSKLRSPVQYHGLGNMIYSNAGDNDEEVQKALHMWKMAMEKGSDKAKYSYALCMTKGIGFMKKDAMGATRHFKELAASGHGWGTFAYADALYNGEGTRKNEKKAFELYKKCAEVGIPPAYMNVCNMYTYGTGTEKNEVEALKWLTKAAEAGDPSAKARMGEYYLHGKGGVQKDQARAIQCWKAAASAGITMAQYNLGHLYLTGDGVPQDSLQAEALFSKAAEKGFVMAMVNLAQMYRYGCGKVPKDLERARKWLELAAPHDSNAKELTEGADETNCRQELTQMINIFSSI</sequence>
<proteinExistence type="inferred from homology"/>
<protein>
    <recommendedName>
        <fullName evidence="4">HCP-like protein</fullName>
    </recommendedName>
</protein>
<dbReference type="Gene3D" id="1.25.40.10">
    <property type="entry name" value="Tetratricopeptide repeat domain"/>
    <property type="match status" value="2"/>
</dbReference>
<dbReference type="PANTHER" id="PTHR11102:SF161">
    <property type="match status" value="1"/>
</dbReference>
<gene>
    <name evidence="2" type="ORF">PDE001_LOCUS11674</name>
</gene>
<dbReference type="InterPro" id="IPR011990">
    <property type="entry name" value="TPR-like_helical_dom_sf"/>
</dbReference>
<organism evidence="2 3">
    <name type="scientific">Peronospora destructor</name>
    <dbReference type="NCBI Taxonomy" id="86335"/>
    <lineage>
        <taxon>Eukaryota</taxon>
        <taxon>Sar</taxon>
        <taxon>Stramenopiles</taxon>
        <taxon>Oomycota</taxon>
        <taxon>Peronosporomycetes</taxon>
        <taxon>Peronosporales</taxon>
        <taxon>Peronosporaceae</taxon>
        <taxon>Peronospora</taxon>
    </lineage>
</organism>
<comment type="similarity">
    <text evidence="1">Belongs to the sel-1 family.</text>
</comment>